<evidence type="ECO:0000256" key="6">
    <source>
        <dbReference type="SAM" id="Phobius"/>
    </source>
</evidence>
<keyword evidence="2" id="KW-1003">Cell membrane</keyword>
<dbReference type="EC" id="2.7.7.65" evidence="9"/>
<reference evidence="9 10" key="1">
    <citation type="submission" date="2021-08" db="EMBL/GenBank/DDBJ databases">
        <title>Comparative Genomics Analysis of the Genus Qipengyuania Reveals Extensive Genetic Diversity and Metabolic Versatility, Including the Description of Fifteen Novel Species.</title>
        <authorList>
            <person name="Liu Y."/>
        </authorList>
    </citation>
    <scope>NUCLEOTIDE SEQUENCE [LARGE SCALE GENOMIC DNA]</scope>
    <source>
        <strain evidence="9 10">GH25</strain>
    </source>
</reference>
<dbReference type="EMBL" id="JAIGNQ010000003">
    <property type="protein sequence ID" value="MBX7489340.1"/>
    <property type="molecule type" value="Genomic_DNA"/>
</dbReference>
<evidence type="ECO:0000313" key="10">
    <source>
        <dbReference type="Proteomes" id="UP000776651"/>
    </source>
</evidence>
<dbReference type="Pfam" id="PF05231">
    <property type="entry name" value="MASE1"/>
    <property type="match status" value="1"/>
</dbReference>
<feature type="transmembrane region" description="Helical" evidence="6">
    <location>
        <begin position="63"/>
        <end position="80"/>
    </location>
</feature>
<evidence type="ECO:0000256" key="2">
    <source>
        <dbReference type="ARBA" id="ARBA00022475"/>
    </source>
</evidence>
<feature type="transmembrane region" description="Helical" evidence="6">
    <location>
        <begin position="195"/>
        <end position="215"/>
    </location>
</feature>
<dbReference type="PROSITE" id="PS50113">
    <property type="entry name" value="PAC"/>
    <property type="match status" value="1"/>
</dbReference>
<sequence length="611" mass="66799">MAIADRTMRAAMRIVAYGTLFLAVTCCTIFWTRFTGGLAFVWLGTAIASALFLALPRAQHFRAAAFLTLMSTVATSLFGFGPVWAFPLALINVFEAWFIAWLLVRIRPERDYIESERGIVWLGLLAGVAGPFAAAIPGGLLVTQIVGGSAQFHTFSWLVGHGLGTLLVMPLALLLTSYREPLVMRVREVGKVFSFSAVVLLTLAISACALLQSTLPSLFLPIVPLVLASYHFGRFGASITVLIITAFSAVTLGLDVGVFAELHLELWQKVLFVQFYLSVLLLISFPMAVALKQRQRFMQELVNREAMQRLIADHSDDALLHLDESGTIRFASPASTRLSGHDAVEGRHLAAFFGTFDRKIVVDALALAARCPGQTEIIERSVERGGKTRWLEAKLRAIEPARKQAPTFVVTIRDVTERKLAEIQISREARTDVLTGLPNRRALLGVLEEQLEFADERPFGFALIDLDHFKAINDSHGHAVGDKVLQQVAGIMRDSASDDCFFARIGGEEFGLVAVGSAVDNMAIICERLRLAILRNVMTDNDGGHFNVTASIGIARISERCSSSMAMQAADGPLYSAKAAGRNCLRFAQHMGHFVLADTNDMPASPLRAIR</sequence>
<dbReference type="InterPro" id="IPR007895">
    <property type="entry name" value="MASE1"/>
</dbReference>
<keyword evidence="4 6" id="KW-1133">Transmembrane helix</keyword>
<dbReference type="InterPro" id="IPR000160">
    <property type="entry name" value="GGDEF_dom"/>
</dbReference>
<keyword evidence="3 6" id="KW-0812">Transmembrane</keyword>
<evidence type="ECO:0000259" key="7">
    <source>
        <dbReference type="PROSITE" id="PS50113"/>
    </source>
</evidence>
<dbReference type="InterPro" id="IPR013656">
    <property type="entry name" value="PAS_4"/>
</dbReference>
<dbReference type="CDD" id="cd00130">
    <property type="entry name" value="PAS"/>
    <property type="match status" value="1"/>
</dbReference>
<dbReference type="Pfam" id="PF00990">
    <property type="entry name" value="GGDEF"/>
    <property type="match status" value="1"/>
</dbReference>
<feature type="transmembrane region" description="Helical" evidence="6">
    <location>
        <begin position="270"/>
        <end position="291"/>
    </location>
</feature>
<dbReference type="RefSeq" id="WP_221598503.1">
    <property type="nucleotide sequence ID" value="NZ_JAIGNQ010000003.1"/>
</dbReference>
<keyword evidence="5 6" id="KW-0472">Membrane</keyword>
<protein>
    <submittedName>
        <fullName evidence="9">Diguanylate cyclase</fullName>
        <ecNumber evidence="9">2.7.7.65</ecNumber>
    </submittedName>
</protein>
<evidence type="ECO:0000259" key="8">
    <source>
        <dbReference type="PROSITE" id="PS50887"/>
    </source>
</evidence>
<dbReference type="Gene3D" id="3.30.70.270">
    <property type="match status" value="1"/>
</dbReference>
<keyword evidence="9" id="KW-0548">Nucleotidyltransferase</keyword>
<dbReference type="Gene3D" id="3.30.450.20">
    <property type="entry name" value="PAS domain"/>
    <property type="match status" value="1"/>
</dbReference>
<dbReference type="InterPro" id="IPR052155">
    <property type="entry name" value="Biofilm_reg_signaling"/>
</dbReference>
<feature type="transmembrane region" description="Helical" evidence="6">
    <location>
        <begin position="118"/>
        <end position="142"/>
    </location>
</feature>
<name>A0ABS7JH40_9SPHN</name>
<dbReference type="NCBIfam" id="TIGR00254">
    <property type="entry name" value="GGDEF"/>
    <property type="match status" value="1"/>
</dbReference>
<dbReference type="PROSITE" id="PS50887">
    <property type="entry name" value="GGDEF"/>
    <property type="match status" value="1"/>
</dbReference>
<gene>
    <name evidence="9" type="ORF">K3177_12515</name>
</gene>
<feature type="domain" description="GGDEF" evidence="8">
    <location>
        <begin position="457"/>
        <end position="590"/>
    </location>
</feature>
<dbReference type="InterPro" id="IPR000700">
    <property type="entry name" value="PAS-assoc_C"/>
</dbReference>
<feature type="transmembrane region" description="Helical" evidence="6">
    <location>
        <begin position="154"/>
        <end position="175"/>
    </location>
</feature>
<comment type="caution">
    <text evidence="9">The sequence shown here is derived from an EMBL/GenBank/DDBJ whole genome shotgun (WGS) entry which is preliminary data.</text>
</comment>
<dbReference type="PANTHER" id="PTHR44757">
    <property type="entry name" value="DIGUANYLATE CYCLASE DGCP"/>
    <property type="match status" value="1"/>
</dbReference>
<feature type="transmembrane region" description="Helical" evidence="6">
    <location>
        <begin position="37"/>
        <end position="56"/>
    </location>
</feature>
<evidence type="ECO:0000256" key="1">
    <source>
        <dbReference type="ARBA" id="ARBA00004651"/>
    </source>
</evidence>
<dbReference type="InterPro" id="IPR029787">
    <property type="entry name" value="Nucleotide_cyclase"/>
</dbReference>
<evidence type="ECO:0000313" key="9">
    <source>
        <dbReference type="EMBL" id="MBX7489340.1"/>
    </source>
</evidence>
<dbReference type="GO" id="GO:0052621">
    <property type="term" value="F:diguanylate cyclase activity"/>
    <property type="evidence" value="ECO:0007669"/>
    <property type="project" value="UniProtKB-EC"/>
</dbReference>
<feature type="domain" description="PAC" evidence="7">
    <location>
        <begin position="375"/>
        <end position="427"/>
    </location>
</feature>
<evidence type="ECO:0000256" key="5">
    <source>
        <dbReference type="ARBA" id="ARBA00023136"/>
    </source>
</evidence>
<dbReference type="SMART" id="SM00091">
    <property type="entry name" value="PAS"/>
    <property type="match status" value="1"/>
</dbReference>
<dbReference type="InterPro" id="IPR035965">
    <property type="entry name" value="PAS-like_dom_sf"/>
</dbReference>
<dbReference type="PANTHER" id="PTHR44757:SF2">
    <property type="entry name" value="BIOFILM ARCHITECTURE MAINTENANCE PROTEIN MBAA"/>
    <property type="match status" value="1"/>
</dbReference>
<dbReference type="CDD" id="cd01949">
    <property type="entry name" value="GGDEF"/>
    <property type="match status" value="1"/>
</dbReference>
<comment type="subcellular location">
    <subcellularLocation>
        <location evidence="1">Cell membrane</location>
        <topology evidence="1">Multi-pass membrane protein</topology>
    </subcellularLocation>
</comment>
<evidence type="ECO:0000256" key="3">
    <source>
        <dbReference type="ARBA" id="ARBA00022692"/>
    </source>
</evidence>
<dbReference type="Pfam" id="PF08448">
    <property type="entry name" value="PAS_4"/>
    <property type="match status" value="1"/>
</dbReference>
<keyword evidence="9" id="KW-0808">Transferase</keyword>
<dbReference type="InterPro" id="IPR043128">
    <property type="entry name" value="Rev_trsase/Diguanyl_cyclase"/>
</dbReference>
<dbReference type="InterPro" id="IPR000014">
    <property type="entry name" value="PAS"/>
</dbReference>
<keyword evidence="10" id="KW-1185">Reference proteome</keyword>
<evidence type="ECO:0000256" key="4">
    <source>
        <dbReference type="ARBA" id="ARBA00022989"/>
    </source>
</evidence>
<dbReference type="SUPFAM" id="SSF55785">
    <property type="entry name" value="PYP-like sensor domain (PAS domain)"/>
    <property type="match status" value="1"/>
</dbReference>
<accession>A0ABS7JH40</accession>
<feature type="transmembrane region" description="Helical" evidence="6">
    <location>
        <begin position="86"/>
        <end position="106"/>
    </location>
</feature>
<dbReference type="SUPFAM" id="SSF55073">
    <property type="entry name" value="Nucleotide cyclase"/>
    <property type="match status" value="1"/>
</dbReference>
<dbReference type="Proteomes" id="UP000776651">
    <property type="component" value="Unassembled WGS sequence"/>
</dbReference>
<proteinExistence type="predicted"/>
<organism evidence="9 10">
    <name type="scientific">Qipengyuania pacifica</name>
    <dbReference type="NCBI Taxonomy" id="2860199"/>
    <lineage>
        <taxon>Bacteria</taxon>
        <taxon>Pseudomonadati</taxon>
        <taxon>Pseudomonadota</taxon>
        <taxon>Alphaproteobacteria</taxon>
        <taxon>Sphingomonadales</taxon>
        <taxon>Erythrobacteraceae</taxon>
        <taxon>Qipengyuania</taxon>
    </lineage>
</organism>
<feature type="transmembrane region" description="Helical" evidence="6">
    <location>
        <begin position="235"/>
        <end position="258"/>
    </location>
</feature>
<feature type="transmembrane region" description="Helical" evidence="6">
    <location>
        <begin position="12"/>
        <end position="31"/>
    </location>
</feature>
<dbReference type="SMART" id="SM00267">
    <property type="entry name" value="GGDEF"/>
    <property type="match status" value="1"/>
</dbReference>
<dbReference type="NCBIfam" id="TIGR00229">
    <property type="entry name" value="sensory_box"/>
    <property type="match status" value="1"/>
</dbReference>